<proteinExistence type="predicted"/>
<keyword evidence="2" id="KW-1185">Reference proteome</keyword>
<sequence length="116" mass="12985">MSQYFWYDLGNGRQVYRKAPEPRPEPSHLGCPRIVRDFDQPVQSMADGKWYTSKAALAASHKASGNPHGIDFIELGNETPQFQEHVPDAGKRREDVRQALNDVVTGNLPPEIAAIE</sequence>
<comment type="caution">
    <text evidence="1">The sequence shown here is derived from an EMBL/GenBank/DDBJ whole genome shotgun (WGS) entry which is preliminary data.</text>
</comment>
<dbReference type="Proteomes" id="UP001156691">
    <property type="component" value="Unassembled WGS sequence"/>
</dbReference>
<dbReference type="RefSeq" id="WP_284339209.1">
    <property type="nucleotide sequence ID" value="NZ_BSNS01000006.1"/>
</dbReference>
<evidence type="ECO:0000313" key="1">
    <source>
        <dbReference type="EMBL" id="GLQ53760.1"/>
    </source>
</evidence>
<evidence type="ECO:0000313" key="2">
    <source>
        <dbReference type="Proteomes" id="UP001156691"/>
    </source>
</evidence>
<organism evidence="1 2">
    <name type="scientific">Devosia nitrariae</name>
    <dbReference type="NCBI Taxonomy" id="2071872"/>
    <lineage>
        <taxon>Bacteria</taxon>
        <taxon>Pseudomonadati</taxon>
        <taxon>Pseudomonadota</taxon>
        <taxon>Alphaproteobacteria</taxon>
        <taxon>Hyphomicrobiales</taxon>
        <taxon>Devosiaceae</taxon>
        <taxon>Devosia</taxon>
    </lineage>
</organism>
<dbReference type="EMBL" id="BSNS01000006">
    <property type="protein sequence ID" value="GLQ53760.1"/>
    <property type="molecule type" value="Genomic_DNA"/>
</dbReference>
<reference evidence="2" key="1">
    <citation type="journal article" date="2019" name="Int. J. Syst. Evol. Microbiol.">
        <title>The Global Catalogue of Microorganisms (GCM) 10K type strain sequencing project: providing services to taxonomists for standard genome sequencing and annotation.</title>
        <authorList>
            <consortium name="The Broad Institute Genomics Platform"/>
            <consortium name="The Broad Institute Genome Sequencing Center for Infectious Disease"/>
            <person name="Wu L."/>
            <person name="Ma J."/>
        </authorList>
    </citation>
    <scope>NUCLEOTIDE SEQUENCE [LARGE SCALE GENOMIC DNA]</scope>
    <source>
        <strain evidence="2">NBRC 112416</strain>
    </source>
</reference>
<accession>A0ABQ5W1G3</accession>
<name>A0ABQ5W1G3_9HYPH</name>
<gene>
    <name evidence="1" type="ORF">GCM10010862_10190</name>
</gene>
<protein>
    <submittedName>
        <fullName evidence="1">Uncharacterized protein</fullName>
    </submittedName>
</protein>